<gene>
    <name evidence="1" type="ORF">AT705_02615</name>
</gene>
<proteinExistence type="predicted"/>
<organism evidence="1 2">
    <name type="scientific">Pseudoalteromonas rubra</name>
    <dbReference type="NCBI Taxonomy" id="43658"/>
    <lineage>
        <taxon>Bacteria</taxon>
        <taxon>Pseudomonadati</taxon>
        <taxon>Pseudomonadota</taxon>
        <taxon>Gammaproteobacteria</taxon>
        <taxon>Alteromonadales</taxon>
        <taxon>Pseudoalteromonadaceae</taxon>
        <taxon>Pseudoalteromonas</taxon>
    </lineage>
</organism>
<dbReference type="AlphaFoldDB" id="A0A0U3IET1"/>
<name>A0A0U3IET1_9GAMM</name>
<evidence type="ECO:0000313" key="2">
    <source>
        <dbReference type="Proteomes" id="UP000069015"/>
    </source>
</evidence>
<reference evidence="1 2" key="1">
    <citation type="submission" date="2015-12" db="EMBL/GenBank/DDBJ databases">
        <title>Complete genome sequence of Pseudoalteromonas rubra SCSIO 6842, harboring a conjugative plasmid.</title>
        <authorList>
            <person name="Li B."/>
            <person name="Wang X."/>
        </authorList>
    </citation>
    <scope>NUCLEOTIDE SEQUENCE [LARGE SCALE GENOMIC DNA]</scope>
    <source>
        <strain evidence="1 2">SCSIO 6842</strain>
    </source>
</reference>
<sequence length="64" mass="7211">MDSNNIVLVTAQQLAWSGKPKKEHYAEALGFAQRHIQHRVALKLPLYGLDTELAQAKKELGDLR</sequence>
<accession>A0A0U3IET1</accession>
<dbReference type="RefSeq" id="WP_058795364.1">
    <property type="nucleotide sequence ID" value="NZ_CP013611.1"/>
</dbReference>
<evidence type="ECO:0000313" key="1">
    <source>
        <dbReference type="EMBL" id="ALU41916.1"/>
    </source>
</evidence>
<dbReference type="EMBL" id="CP013611">
    <property type="protein sequence ID" value="ALU41916.1"/>
    <property type="molecule type" value="Genomic_DNA"/>
</dbReference>
<dbReference type="Proteomes" id="UP000069015">
    <property type="component" value="Chromosome 1"/>
</dbReference>
<dbReference type="KEGG" id="prr:AT705_02615"/>
<protein>
    <submittedName>
        <fullName evidence="1">Uncharacterized protein</fullName>
    </submittedName>
</protein>